<evidence type="ECO:0000313" key="5">
    <source>
        <dbReference type="Proteomes" id="UP001156690"/>
    </source>
</evidence>
<proteinExistence type="predicted"/>
<dbReference type="InterPro" id="IPR037238">
    <property type="entry name" value="YbiA-like_sf"/>
</dbReference>
<evidence type="ECO:0000256" key="2">
    <source>
        <dbReference type="ARBA" id="ARBA00000751"/>
    </source>
</evidence>
<dbReference type="Proteomes" id="UP001156690">
    <property type="component" value="Unassembled WGS sequence"/>
</dbReference>
<accession>A0AAV5NW62</accession>
<evidence type="ECO:0000313" key="4">
    <source>
        <dbReference type="EMBL" id="GLQ74815.1"/>
    </source>
</evidence>
<dbReference type="RefSeq" id="WP_224055399.1">
    <property type="nucleotide sequence ID" value="NZ_AP025144.1"/>
</dbReference>
<dbReference type="Gene3D" id="3.40.50.2020">
    <property type="match status" value="1"/>
</dbReference>
<dbReference type="InterPro" id="IPR000836">
    <property type="entry name" value="PRTase_dom"/>
</dbReference>
<feature type="domain" description="NADAR" evidence="3">
    <location>
        <begin position="467"/>
        <end position="627"/>
    </location>
</feature>
<comment type="catalytic activity">
    <reaction evidence="2">
        <text>2,5-diamino-6-hydroxy-4-(5-phosphoribosylamino)-pyrimidine + H2O = 2,5,6-triamino-4-hydroxypyrimidine + D-ribose 5-phosphate</text>
        <dbReference type="Rhea" id="RHEA:23436"/>
        <dbReference type="ChEBI" id="CHEBI:15377"/>
        <dbReference type="ChEBI" id="CHEBI:58614"/>
        <dbReference type="ChEBI" id="CHEBI:78346"/>
        <dbReference type="ChEBI" id="CHEBI:137796"/>
    </reaction>
</comment>
<dbReference type="Gene3D" id="1.10.357.40">
    <property type="entry name" value="YbiA-like"/>
    <property type="match status" value="1"/>
</dbReference>
<protein>
    <recommendedName>
        <fullName evidence="3">NADAR domain-containing protein</fullName>
    </recommendedName>
</protein>
<dbReference type="AlphaFoldDB" id="A0AAV5NW62"/>
<gene>
    <name evidence="4" type="ORF">GCM10007932_41770</name>
</gene>
<evidence type="ECO:0000256" key="1">
    <source>
        <dbReference type="ARBA" id="ARBA00000022"/>
    </source>
</evidence>
<comment type="catalytic activity">
    <reaction evidence="1">
        <text>5-amino-6-(5-phospho-D-ribosylamino)uracil + H2O = 5,6-diaminouracil + D-ribose 5-phosphate</text>
        <dbReference type="Rhea" id="RHEA:55020"/>
        <dbReference type="ChEBI" id="CHEBI:15377"/>
        <dbReference type="ChEBI" id="CHEBI:46252"/>
        <dbReference type="ChEBI" id="CHEBI:58453"/>
        <dbReference type="ChEBI" id="CHEBI:78346"/>
    </reaction>
</comment>
<dbReference type="SUPFAM" id="SSF143990">
    <property type="entry name" value="YbiA-like"/>
    <property type="match status" value="1"/>
</dbReference>
<dbReference type="InterPro" id="IPR029057">
    <property type="entry name" value="PRTase-like"/>
</dbReference>
<evidence type="ECO:0000259" key="3">
    <source>
        <dbReference type="Pfam" id="PF08719"/>
    </source>
</evidence>
<keyword evidence="5" id="KW-1185">Reference proteome</keyword>
<comment type="caution">
    <text evidence="4">The sequence shown here is derived from an EMBL/GenBank/DDBJ whole genome shotgun (WGS) entry which is preliminary data.</text>
</comment>
<dbReference type="InterPro" id="IPR012816">
    <property type="entry name" value="NADAR"/>
</dbReference>
<dbReference type="CDD" id="cd15457">
    <property type="entry name" value="NADAR"/>
    <property type="match status" value="1"/>
</dbReference>
<dbReference type="Pfam" id="PF08719">
    <property type="entry name" value="NADAR"/>
    <property type="match status" value="1"/>
</dbReference>
<sequence length="634" mass="73883">MLSMDKKTLMSLSEYEDIVRARLNENISDLYREPKLASYIEKLEPFKFHFSGGLIVDNLDDIGKSKEFLTLREGRFFKKKNKKENKNEYNLRGPRYIVAIDPSVEFLDKISIYRDDIFDSALILKKVKLEEISNQTLELSPMLDYLKNAIVTIFNCFVQSEKTHRFDRIVQIEYWRLRKQLQKIMVESVDLYYKSILGILEKTDISSFKISKYLFLTDVLKMLESEYKNFSLSSRTLVRPEAAHPIVMASAAYSIVSSHKNSPDAVVGMPSGGTELACLLKCIYRWFNSNPSLLLIPISFHSMKNDYSEEVDSNKLANRNIKMIVGEDNNMESVIIVDDNSSTGSTIEAVRKAFSEIFSCHHIYCTVAEADLVRTRVDIDCPNRKNVASPDLFSSTVSVLPVSKRRYPKRDLKEIAEKHMLVQYYKRKKRNTNSIVKKNKYEAFIDCIFNEVNYNLDDPNSISDFRKNELSNFHPCEIVYDGTIYKSVEHAYLRAKFCFENIKLTKDHQRSIQSILHSRDERYNIKDGLELLFKGDFGAGTVKQVSKELRQYGFVRADWHIIKTNIMIELLRQKFSHGPLRDYLVDTYPKNLIEGNVWCDTYWGYDITENRGKNLLGRILMIIREEIIMERHNK</sequence>
<reference evidence="5" key="1">
    <citation type="journal article" date="2019" name="Int. J. Syst. Evol. Microbiol.">
        <title>The Global Catalogue of Microorganisms (GCM) 10K type strain sequencing project: providing services to taxonomists for standard genome sequencing and annotation.</title>
        <authorList>
            <consortium name="The Broad Institute Genomics Platform"/>
            <consortium name="The Broad Institute Genome Sequencing Center for Infectious Disease"/>
            <person name="Wu L."/>
            <person name="Ma J."/>
        </authorList>
    </citation>
    <scope>NUCLEOTIDE SEQUENCE [LARGE SCALE GENOMIC DNA]</scope>
    <source>
        <strain evidence="5">NBRC 15640</strain>
    </source>
</reference>
<dbReference type="SUPFAM" id="SSF53271">
    <property type="entry name" value="PRTase-like"/>
    <property type="match status" value="1"/>
</dbReference>
<organism evidence="4 5">
    <name type="scientific">Vibrio penaeicida</name>
    <dbReference type="NCBI Taxonomy" id="104609"/>
    <lineage>
        <taxon>Bacteria</taxon>
        <taxon>Pseudomonadati</taxon>
        <taxon>Pseudomonadota</taxon>
        <taxon>Gammaproteobacteria</taxon>
        <taxon>Vibrionales</taxon>
        <taxon>Vibrionaceae</taxon>
        <taxon>Vibrio</taxon>
    </lineage>
</organism>
<name>A0AAV5NW62_9VIBR</name>
<dbReference type="EMBL" id="BSNX01000063">
    <property type="protein sequence ID" value="GLQ74815.1"/>
    <property type="molecule type" value="Genomic_DNA"/>
</dbReference>
<dbReference type="CDD" id="cd06223">
    <property type="entry name" value="PRTases_typeI"/>
    <property type="match status" value="1"/>
</dbReference>